<protein>
    <submittedName>
        <fullName evidence="1">Uncharacterized protein</fullName>
    </submittedName>
</protein>
<dbReference type="Proteomes" id="UP000002743">
    <property type="component" value="Chromosome"/>
</dbReference>
<name>C6X7W8_METGS</name>
<dbReference type="AlphaFoldDB" id="C6X7W8"/>
<reference evidence="2" key="1">
    <citation type="submission" date="2009-07" db="EMBL/GenBank/DDBJ databases">
        <title>Complete sequence of chromosome of Methylovorus sp. SIP3-4.</title>
        <authorList>
            <person name="Lucas S."/>
            <person name="Copeland A."/>
            <person name="Lapidus A."/>
            <person name="Glavina del Rio T."/>
            <person name="Tice H."/>
            <person name="Bruce D."/>
            <person name="Goodwin L."/>
            <person name="Pitluck S."/>
            <person name="Clum A."/>
            <person name="Larimer F."/>
            <person name="Land M."/>
            <person name="Hauser L."/>
            <person name="Kyrpides N."/>
            <person name="Mikhailova N."/>
            <person name="Kayluzhnaya M."/>
            <person name="Chistoserdova L."/>
        </authorList>
    </citation>
    <scope>NUCLEOTIDE SEQUENCE [LARGE SCALE GENOMIC DNA]</scope>
    <source>
        <strain evidence="2">SIP3-4</strain>
    </source>
</reference>
<dbReference type="HOGENOM" id="CLU_1935569_0_0_4"/>
<dbReference type="RefSeq" id="WP_015830642.1">
    <property type="nucleotide sequence ID" value="NC_012969.1"/>
</dbReference>
<reference evidence="1 2" key="2">
    <citation type="journal article" date="2011" name="J. Bacteriol.">
        <title>Genomes of three methylotrophs from a single niche uncover genetic and metabolic divergence of Methylophilaceae.</title>
        <authorList>
            <person name="Lapidus A."/>
            <person name="Clum A."/>
            <person name="Labutti K."/>
            <person name="Kaluzhnaya M.G."/>
            <person name="Lim S."/>
            <person name="Beck D.A."/>
            <person name="Glavina Del Rio T."/>
            <person name="Nolan M."/>
            <person name="Mavromatis K."/>
            <person name="Huntemann M."/>
            <person name="Lucas S."/>
            <person name="Lidstrom M.E."/>
            <person name="Ivanova N."/>
            <person name="Chistoserdova L."/>
        </authorList>
    </citation>
    <scope>NUCLEOTIDE SEQUENCE [LARGE SCALE GENOMIC DNA]</scope>
    <source>
        <strain evidence="1 2">SIP3-4</strain>
    </source>
</reference>
<evidence type="ECO:0000313" key="2">
    <source>
        <dbReference type="Proteomes" id="UP000002743"/>
    </source>
</evidence>
<organism evidence="1 2">
    <name type="scientific">Methylovorus glucosotrophus (strain SIP3-4)</name>
    <dbReference type="NCBI Taxonomy" id="582744"/>
    <lineage>
        <taxon>Bacteria</taxon>
        <taxon>Pseudomonadati</taxon>
        <taxon>Pseudomonadota</taxon>
        <taxon>Betaproteobacteria</taxon>
        <taxon>Nitrosomonadales</taxon>
        <taxon>Methylophilaceae</taxon>
        <taxon>Methylovorus</taxon>
    </lineage>
</organism>
<gene>
    <name evidence="1" type="ordered locus">Msip34_2053</name>
</gene>
<proteinExistence type="predicted"/>
<keyword evidence="2" id="KW-1185">Reference proteome</keyword>
<dbReference type="STRING" id="582744.Msip34_2053"/>
<accession>C6X7W8</accession>
<sequence>MKQITQNATYTINNTSYSISLKDVLFNAFKLTHTNLSYRDLKISFLKDSISNEINAIEDNSQADYQLQILLNRLEMVDLMDAAGVDIEDIEFCVNDIITNEEIDYYRNFELTPRGFYKEVNLRRGEAQLH</sequence>
<evidence type="ECO:0000313" key="1">
    <source>
        <dbReference type="EMBL" id="ACT51295.1"/>
    </source>
</evidence>
<dbReference type="KEGG" id="mei:Msip34_2053"/>
<dbReference type="EMBL" id="CP001674">
    <property type="protein sequence ID" value="ACT51295.1"/>
    <property type="molecule type" value="Genomic_DNA"/>
</dbReference>